<evidence type="ECO:0000256" key="11">
    <source>
        <dbReference type="NCBIfam" id="TIGR00416"/>
    </source>
</evidence>
<dbReference type="Gene3D" id="3.40.50.300">
    <property type="entry name" value="P-loop containing nucleotide triphosphate hydrolases"/>
    <property type="match status" value="1"/>
</dbReference>
<gene>
    <name evidence="14" type="ordered locus">Turpa_1349</name>
</gene>
<keyword evidence="8" id="KW-0346">Stress response</keyword>
<keyword evidence="3 12" id="KW-0227">DNA damage</keyword>
<dbReference type="PROSITE" id="PS50162">
    <property type="entry name" value="RECA_2"/>
    <property type="match status" value="1"/>
</dbReference>
<evidence type="ECO:0000313" key="15">
    <source>
        <dbReference type="Proteomes" id="UP000006048"/>
    </source>
</evidence>
<evidence type="ECO:0000256" key="5">
    <source>
        <dbReference type="ARBA" id="ARBA00022801"/>
    </source>
</evidence>
<dbReference type="GO" id="GO:0003684">
    <property type="term" value="F:damaged DNA binding"/>
    <property type="evidence" value="ECO:0007669"/>
    <property type="project" value="InterPro"/>
</dbReference>
<dbReference type="Pfam" id="PF18073">
    <property type="entry name" value="Zn_ribbon_LapB"/>
    <property type="match status" value="1"/>
</dbReference>
<dbReference type="AlphaFoldDB" id="I4B3Z0"/>
<dbReference type="RefSeq" id="WP_014802512.1">
    <property type="nucleotide sequence ID" value="NC_018020.1"/>
</dbReference>
<dbReference type="InterPro" id="IPR014721">
    <property type="entry name" value="Ribsml_uS5_D2-typ_fold_subgr"/>
</dbReference>
<dbReference type="SUPFAM" id="SSF54211">
    <property type="entry name" value="Ribosomal protein S5 domain 2-like"/>
    <property type="match status" value="1"/>
</dbReference>
<dbReference type="HOGENOM" id="CLU_018264_0_1_12"/>
<evidence type="ECO:0000313" key="14">
    <source>
        <dbReference type="EMBL" id="AFM11997.1"/>
    </source>
</evidence>
<dbReference type="InterPro" id="IPR041166">
    <property type="entry name" value="Rubredoxin_2"/>
</dbReference>
<dbReference type="InterPro" id="IPR020568">
    <property type="entry name" value="Ribosomal_Su5_D2-typ_SF"/>
</dbReference>
<dbReference type="GO" id="GO:0005829">
    <property type="term" value="C:cytosol"/>
    <property type="evidence" value="ECO:0007669"/>
    <property type="project" value="TreeGrafter"/>
</dbReference>
<dbReference type="InterPro" id="IPR014774">
    <property type="entry name" value="KaiC-like_dom"/>
</dbReference>
<evidence type="ECO:0000256" key="9">
    <source>
        <dbReference type="ARBA" id="ARBA00023125"/>
    </source>
</evidence>
<dbReference type="GO" id="GO:0005524">
    <property type="term" value="F:ATP binding"/>
    <property type="evidence" value="ECO:0007669"/>
    <property type="project" value="UniProtKB-UniRule"/>
</dbReference>
<keyword evidence="9 12" id="KW-0238">DNA-binding</keyword>
<evidence type="ECO:0000256" key="8">
    <source>
        <dbReference type="ARBA" id="ARBA00023016"/>
    </source>
</evidence>
<name>I4B3Z0_TURPD</name>
<evidence type="ECO:0000256" key="7">
    <source>
        <dbReference type="ARBA" id="ARBA00022840"/>
    </source>
</evidence>
<keyword evidence="1 12" id="KW-0479">Metal-binding</keyword>
<dbReference type="InterPro" id="IPR027417">
    <property type="entry name" value="P-loop_NTPase"/>
</dbReference>
<dbReference type="KEGG" id="tpx:Turpa_1349"/>
<dbReference type="PANTHER" id="PTHR32472">
    <property type="entry name" value="DNA REPAIR PROTEIN RADA"/>
    <property type="match status" value="1"/>
</dbReference>
<dbReference type="SMART" id="SM00382">
    <property type="entry name" value="AAA"/>
    <property type="match status" value="1"/>
</dbReference>
<dbReference type="OrthoDB" id="9803906at2"/>
<reference evidence="14 15" key="1">
    <citation type="submission" date="2012-06" db="EMBL/GenBank/DDBJ databases">
        <title>The complete chromosome of genome of Turneriella parva DSM 21527.</title>
        <authorList>
            <consortium name="US DOE Joint Genome Institute (JGI-PGF)"/>
            <person name="Lucas S."/>
            <person name="Han J."/>
            <person name="Lapidus A."/>
            <person name="Bruce D."/>
            <person name="Goodwin L."/>
            <person name="Pitluck S."/>
            <person name="Peters L."/>
            <person name="Kyrpides N."/>
            <person name="Mavromatis K."/>
            <person name="Ivanova N."/>
            <person name="Mikhailova N."/>
            <person name="Chertkov O."/>
            <person name="Detter J.C."/>
            <person name="Tapia R."/>
            <person name="Han C."/>
            <person name="Land M."/>
            <person name="Hauser L."/>
            <person name="Markowitz V."/>
            <person name="Cheng J.-F."/>
            <person name="Hugenholtz P."/>
            <person name="Woyke T."/>
            <person name="Wu D."/>
            <person name="Gronow S."/>
            <person name="Wellnitz S."/>
            <person name="Brambilla E."/>
            <person name="Klenk H.-P."/>
            <person name="Eisen J.A."/>
        </authorList>
    </citation>
    <scope>NUCLEOTIDE SEQUENCE [LARGE SCALE GENOMIC DNA]</scope>
    <source>
        <strain evidence="15">ATCC BAA-1111 / DSM 21527 / NCTC 11395 / H</strain>
    </source>
</reference>
<evidence type="ECO:0000256" key="12">
    <source>
        <dbReference type="RuleBase" id="RU003555"/>
    </source>
</evidence>
<dbReference type="PANTHER" id="PTHR32472:SF10">
    <property type="entry name" value="DNA REPAIR PROTEIN RADA-LIKE PROTEIN"/>
    <property type="match status" value="1"/>
</dbReference>
<keyword evidence="15" id="KW-1185">Reference proteome</keyword>
<sequence length="441" mass="47529">MQKPKKDKVSYLCTECGDSFAKWYGQCPSCKAWNSLSENRFAESPAGSSAGPAEGAKLITSTTTAEPLVKTGLRQFDQILGGGVMAGAVILIGGEPGIGKSTLLLEVLRSAAGVYVTGEESLAQVHARAARLGLKDNLDIVQGNSLAQIFEYVHAKKSKLVLIDSIQTTYTDQRTGFAGSPAQIREVTQRIVEFAKSNQVAFLIAGHITKDGQIAGPKLLEHAVDTVIYFEQNPTSRYRFLRAVKNRFGATGDVAIFEMTATGFREIENADSLLPVQEIGGIGSCLFPQLEGTRVMPLEIQVLVTPTGFANGRRIGENIELSRIHLIAAILEKFCSLKLSQCDIFVRVNGGTQLSEPAGDLALLCAMASSYLEKPLQKGRAVAGQVSLTGEIRAAGGLEERRRALDAWNVSNALWGGAAAVSEIRRGEKFVQLIERELPFL</sequence>
<evidence type="ECO:0000256" key="3">
    <source>
        <dbReference type="ARBA" id="ARBA00022763"/>
    </source>
</evidence>
<organism evidence="14 15">
    <name type="scientific">Turneriella parva (strain ATCC BAA-1111 / DSM 21527 / NCTC 11395 / H)</name>
    <name type="common">Leptospira parva</name>
    <dbReference type="NCBI Taxonomy" id="869212"/>
    <lineage>
        <taxon>Bacteria</taxon>
        <taxon>Pseudomonadati</taxon>
        <taxon>Spirochaetota</taxon>
        <taxon>Spirochaetia</taxon>
        <taxon>Leptospirales</taxon>
        <taxon>Leptospiraceae</taxon>
        <taxon>Turneriella</taxon>
    </lineage>
</organism>
<feature type="domain" description="RecA family profile 1" evidence="13">
    <location>
        <begin position="65"/>
        <end position="208"/>
    </location>
</feature>
<keyword evidence="5" id="KW-0378">Hydrolase</keyword>
<keyword evidence="6 12" id="KW-0862">Zinc</keyword>
<keyword evidence="7 12" id="KW-0067">ATP-binding</keyword>
<comment type="function">
    <text evidence="12">DNA-dependent ATPase involved in processing of recombination intermediates, plays a role in repairing DNA breaks. Stimulates the branch migration of RecA-mediated strand transfer reactions, allowing the 3' invading strand to extend heteroduplex DNA faster. Binds ssDNA in the presence of ADP but not other nucleotides, has ATPase activity that is stimulated by ssDNA and various branched DNA structures, but inhibited by SSB. Does not have RecA's homology-searching function.</text>
</comment>
<evidence type="ECO:0000256" key="10">
    <source>
        <dbReference type="ARBA" id="ARBA00023204"/>
    </source>
</evidence>
<dbReference type="InterPro" id="IPR020588">
    <property type="entry name" value="RecA_ATP-bd"/>
</dbReference>
<keyword evidence="4 12" id="KW-0863">Zinc-finger</keyword>
<dbReference type="PATRIC" id="fig|869212.3.peg.1335"/>
<dbReference type="EMBL" id="CP002959">
    <property type="protein sequence ID" value="AFM11997.1"/>
    <property type="molecule type" value="Genomic_DNA"/>
</dbReference>
<dbReference type="GO" id="GO:0140664">
    <property type="term" value="F:ATP-dependent DNA damage sensor activity"/>
    <property type="evidence" value="ECO:0007669"/>
    <property type="project" value="InterPro"/>
</dbReference>
<dbReference type="GO" id="GO:0016787">
    <property type="term" value="F:hydrolase activity"/>
    <property type="evidence" value="ECO:0007669"/>
    <property type="project" value="UniProtKB-KW"/>
</dbReference>
<dbReference type="PRINTS" id="PR01874">
    <property type="entry name" value="DNAREPAIRADA"/>
</dbReference>
<evidence type="ECO:0000256" key="1">
    <source>
        <dbReference type="ARBA" id="ARBA00022723"/>
    </source>
</evidence>
<evidence type="ECO:0000256" key="6">
    <source>
        <dbReference type="ARBA" id="ARBA00022833"/>
    </source>
</evidence>
<evidence type="ECO:0000259" key="13">
    <source>
        <dbReference type="PROSITE" id="PS50162"/>
    </source>
</evidence>
<comment type="similarity">
    <text evidence="12">Belongs to the RecA family. RadA subfamily.</text>
</comment>
<dbReference type="Gene3D" id="3.30.230.10">
    <property type="match status" value="1"/>
</dbReference>
<dbReference type="Pfam" id="PF06745">
    <property type="entry name" value="ATPase"/>
    <property type="match status" value="1"/>
</dbReference>
<dbReference type="GO" id="GO:0008270">
    <property type="term" value="F:zinc ion binding"/>
    <property type="evidence" value="ECO:0007669"/>
    <property type="project" value="UniProtKB-KW"/>
</dbReference>
<dbReference type="InterPro" id="IPR004504">
    <property type="entry name" value="DNA_repair_RadA"/>
</dbReference>
<dbReference type="STRING" id="869212.Turpa_1349"/>
<dbReference type="SUPFAM" id="SSF52540">
    <property type="entry name" value="P-loop containing nucleoside triphosphate hydrolases"/>
    <property type="match status" value="1"/>
</dbReference>
<dbReference type="InterPro" id="IPR003593">
    <property type="entry name" value="AAA+_ATPase"/>
</dbReference>
<accession>I4B3Z0</accession>
<protein>
    <recommendedName>
        <fullName evidence="11 12">DNA repair protein RadA</fullName>
    </recommendedName>
</protein>
<keyword evidence="2 12" id="KW-0547">Nucleotide-binding</keyword>
<proteinExistence type="inferred from homology"/>
<dbReference type="GO" id="GO:0000725">
    <property type="term" value="P:recombinational repair"/>
    <property type="evidence" value="ECO:0007669"/>
    <property type="project" value="TreeGrafter"/>
</dbReference>
<evidence type="ECO:0000256" key="2">
    <source>
        <dbReference type="ARBA" id="ARBA00022741"/>
    </source>
</evidence>
<evidence type="ECO:0000256" key="4">
    <source>
        <dbReference type="ARBA" id="ARBA00022771"/>
    </source>
</evidence>
<dbReference type="Proteomes" id="UP000006048">
    <property type="component" value="Chromosome"/>
</dbReference>
<dbReference type="NCBIfam" id="TIGR00416">
    <property type="entry name" value="sms"/>
    <property type="match status" value="1"/>
</dbReference>
<keyword evidence="10 12" id="KW-0234">DNA repair</keyword>